<sequence length="667" mass="76181">MPDEAVHGGFRAFRSLPRDPVDAAAFRNPSSFEEYWRRRRTFCAQSTSFSVMEFMLAFGSVGDFIAVAKLIKDIIAALDDCRGSAKNYRDVVRELEILHRTVQQVERIYDDNTLDVHLDDLKALATSNLAQINGSLHDFRDRTQKFSPGLNEDGTKNRARDAFWKIQWKFKEHEVIKFKDEIRGHTASLSMLLGITNIRLTQRSHQDYIEQALNDENRTLDAIKRSGQSMKRYVGAIGKQLFSKLSSVAEIGIQIQRSTSNIMTMMVALSGELNGIKSILMRLYVDRPLSDEYFTLEDSTGRVFPIHLRTITSWDAFEYVLMDRFKGKKGAHRVKKKRYTLKERASDRESCGPQYERLNRKRPNTAHDSDSDDEDFQGHTRITVVSKGKRPGPFFAEQQETFATAARRLFENATGSFMKDTHTDAARPTQFLPKSSKQNVHYFKFGSHARDKSFSQSIPLAQGFEDIRKTATGDLDEDSDEESLLASEQTGSTPEEVLDMPEQIPYAPEQPNYRRRKDLQIQLNTESEDNENMLLPYEPEMMAWMRATIYLGKYLKKPQPGEGPFCGHENRTRNIHSHGNGYACRKITYTPGKIESVWLKNGGLAIHQAMRYLIGLRPRRIGLLYFKMEHSTTSPLENGSTTVSKATAVRGVQLAYRPTTCGRSYHS</sequence>
<reference evidence="3 4" key="1">
    <citation type="submission" date="2012-08" db="EMBL/GenBank/DDBJ databases">
        <authorList>
            <person name="Gan P.H.P."/>
            <person name="Ikeda K."/>
            <person name="Irieda H."/>
            <person name="Narusaka M."/>
            <person name="O'Connell R.J."/>
            <person name="Narusaka Y."/>
            <person name="Takano Y."/>
            <person name="Kubo Y."/>
            <person name="Shirasu K."/>
        </authorList>
    </citation>
    <scope>NUCLEOTIDE SEQUENCE [LARGE SCALE GENOMIC DNA]</scope>
    <source>
        <strain evidence="3 4">Nara gc5</strain>
    </source>
</reference>
<proteinExistence type="predicted"/>
<reference evidence="3 4" key="2">
    <citation type="submission" date="2020-04" db="EMBL/GenBank/DDBJ databases">
        <title>Genome sequencing and assembly of multiple isolates from the Colletotrichum gloeosporioides species complex.</title>
        <authorList>
            <person name="Gan P."/>
            <person name="Shirasu K."/>
        </authorList>
    </citation>
    <scope>NUCLEOTIDE SEQUENCE [LARGE SCALE GENOMIC DNA]</scope>
    <source>
        <strain evidence="3 4">Nara gc5</strain>
    </source>
</reference>
<dbReference type="PANTHER" id="PTHR38886:SF1">
    <property type="entry name" value="NACHT-NTPASE AND P-LOOP NTPASES N-TERMINAL DOMAIN-CONTAINING PROTEIN"/>
    <property type="match status" value="1"/>
</dbReference>
<dbReference type="GeneID" id="43620825"/>
<evidence type="ECO:0000313" key="3">
    <source>
        <dbReference type="EMBL" id="KAF4492429.1"/>
    </source>
</evidence>
<organism evidence="3 4">
    <name type="scientific">Colletotrichum fructicola (strain Nara gc5)</name>
    <name type="common">Anthracnose fungus</name>
    <name type="synonym">Colletotrichum gloeosporioides (strain Nara gc5)</name>
    <dbReference type="NCBI Taxonomy" id="1213859"/>
    <lineage>
        <taxon>Eukaryota</taxon>
        <taxon>Fungi</taxon>
        <taxon>Dikarya</taxon>
        <taxon>Ascomycota</taxon>
        <taxon>Pezizomycotina</taxon>
        <taxon>Sordariomycetes</taxon>
        <taxon>Hypocreomycetidae</taxon>
        <taxon>Glomerellales</taxon>
        <taxon>Glomerellaceae</taxon>
        <taxon>Colletotrichum</taxon>
        <taxon>Colletotrichum gloeosporioides species complex</taxon>
    </lineage>
</organism>
<dbReference type="Proteomes" id="UP000011096">
    <property type="component" value="Unassembled WGS sequence"/>
</dbReference>
<dbReference type="AlphaFoldDB" id="A0A7J6JPG5"/>
<dbReference type="PANTHER" id="PTHR38886">
    <property type="entry name" value="SESA DOMAIN-CONTAINING PROTEIN"/>
    <property type="match status" value="1"/>
</dbReference>
<dbReference type="Pfam" id="PF22893">
    <property type="entry name" value="ULD_2"/>
    <property type="match status" value="1"/>
</dbReference>
<feature type="domain" description="Ubiquitin-like" evidence="2">
    <location>
        <begin position="292"/>
        <end position="343"/>
    </location>
</feature>
<accession>A0A7J6JPG5</accession>
<comment type="caution">
    <text evidence="3">The sequence shown here is derived from an EMBL/GenBank/DDBJ whole genome shotgun (WGS) entry which is preliminary data.</text>
</comment>
<feature type="compositionally biased region" description="Acidic residues" evidence="1">
    <location>
        <begin position="474"/>
        <end position="483"/>
    </location>
</feature>
<protein>
    <recommendedName>
        <fullName evidence="2">Ubiquitin-like domain-containing protein</fullName>
    </recommendedName>
</protein>
<keyword evidence="4" id="KW-1185">Reference proteome</keyword>
<evidence type="ECO:0000313" key="4">
    <source>
        <dbReference type="Proteomes" id="UP000011096"/>
    </source>
</evidence>
<feature type="region of interest" description="Disordered" evidence="1">
    <location>
        <begin position="473"/>
        <end position="494"/>
    </location>
</feature>
<dbReference type="OrthoDB" id="3045089at2759"/>
<gene>
    <name evidence="3" type="ORF">CGGC5_v000271</name>
</gene>
<evidence type="ECO:0000256" key="1">
    <source>
        <dbReference type="SAM" id="MobiDB-lite"/>
    </source>
</evidence>
<evidence type="ECO:0000259" key="2">
    <source>
        <dbReference type="Pfam" id="PF22893"/>
    </source>
</evidence>
<dbReference type="InParanoid" id="A0A7J6JPG5"/>
<dbReference type="RefSeq" id="XP_066009911.1">
    <property type="nucleotide sequence ID" value="XM_066150653.1"/>
</dbReference>
<feature type="region of interest" description="Disordered" evidence="1">
    <location>
        <begin position="343"/>
        <end position="378"/>
    </location>
</feature>
<dbReference type="InterPro" id="IPR054464">
    <property type="entry name" value="ULD_fung"/>
</dbReference>
<name>A0A7J6JPG5_COLFN</name>
<dbReference type="EMBL" id="ANPB02000001">
    <property type="protein sequence ID" value="KAF4492429.1"/>
    <property type="molecule type" value="Genomic_DNA"/>
</dbReference>